<name>A0ACC1AX07_9ROSI</name>
<accession>A0ACC1AX07</accession>
<reference evidence="2" key="1">
    <citation type="journal article" date="2023" name="G3 (Bethesda)">
        <title>Genome assembly and association tests identify interacting loci associated with vigor, precocity, and sex in interspecific pistachio rootstocks.</title>
        <authorList>
            <person name="Palmer W."/>
            <person name="Jacygrad E."/>
            <person name="Sagayaradj S."/>
            <person name="Cavanaugh K."/>
            <person name="Han R."/>
            <person name="Bertier L."/>
            <person name="Beede B."/>
            <person name="Kafkas S."/>
            <person name="Golino D."/>
            <person name="Preece J."/>
            <person name="Michelmore R."/>
        </authorList>
    </citation>
    <scope>NUCLEOTIDE SEQUENCE [LARGE SCALE GENOMIC DNA]</scope>
</reference>
<dbReference type="EMBL" id="CM047904">
    <property type="protein sequence ID" value="KAJ0091221.1"/>
    <property type="molecule type" value="Genomic_DNA"/>
</dbReference>
<proteinExistence type="predicted"/>
<evidence type="ECO:0000313" key="1">
    <source>
        <dbReference type="EMBL" id="KAJ0091221.1"/>
    </source>
</evidence>
<evidence type="ECO:0000313" key="2">
    <source>
        <dbReference type="Proteomes" id="UP001164250"/>
    </source>
</evidence>
<gene>
    <name evidence="1" type="ORF">Patl1_12549</name>
</gene>
<dbReference type="Proteomes" id="UP001164250">
    <property type="component" value="Chromosome 8"/>
</dbReference>
<protein>
    <submittedName>
        <fullName evidence="1">Uncharacterized protein</fullName>
    </submittedName>
</protein>
<keyword evidence="2" id="KW-1185">Reference proteome</keyword>
<sequence length="50" mass="5422">MNSRDLGGRSGRLAGSEARYLRERTSLDLNMKGSSKLNANGFVFNCVKSG</sequence>
<organism evidence="1 2">
    <name type="scientific">Pistacia atlantica</name>
    <dbReference type="NCBI Taxonomy" id="434234"/>
    <lineage>
        <taxon>Eukaryota</taxon>
        <taxon>Viridiplantae</taxon>
        <taxon>Streptophyta</taxon>
        <taxon>Embryophyta</taxon>
        <taxon>Tracheophyta</taxon>
        <taxon>Spermatophyta</taxon>
        <taxon>Magnoliopsida</taxon>
        <taxon>eudicotyledons</taxon>
        <taxon>Gunneridae</taxon>
        <taxon>Pentapetalae</taxon>
        <taxon>rosids</taxon>
        <taxon>malvids</taxon>
        <taxon>Sapindales</taxon>
        <taxon>Anacardiaceae</taxon>
        <taxon>Pistacia</taxon>
    </lineage>
</organism>
<comment type="caution">
    <text evidence="1">The sequence shown here is derived from an EMBL/GenBank/DDBJ whole genome shotgun (WGS) entry which is preliminary data.</text>
</comment>